<dbReference type="Proteomes" id="UP001460270">
    <property type="component" value="Unassembled WGS sequence"/>
</dbReference>
<reference evidence="2" key="1">
    <citation type="submission" date="2024-04" db="EMBL/GenBank/DDBJ databases">
        <title>Salinicola lusitanus LLJ914,a marine bacterium isolated from the Okinawa Trough.</title>
        <authorList>
            <person name="Li J."/>
        </authorList>
    </citation>
    <scope>NUCLEOTIDE SEQUENCE [LARGE SCALE GENOMIC DNA]</scope>
</reference>
<comment type="caution">
    <text evidence="1">The sequence shown here is derived from an EMBL/GenBank/DDBJ whole genome shotgun (WGS) entry which is preliminary data.</text>
</comment>
<dbReference type="EMBL" id="JBBPFD010000009">
    <property type="protein sequence ID" value="KAK7913242.1"/>
    <property type="molecule type" value="Genomic_DNA"/>
</dbReference>
<protein>
    <submittedName>
        <fullName evidence="1">Uncharacterized protein</fullName>
    </submittedName>
</protein>
<organism evidence="1 2">
    <name type="scientific">Mugilogobius chulae</name>
    <name type="common">yellowstripe goby</name>
    <dbReference type="NCBI Taxonomy" id="88201"/>
    <lineage>
        <taxon>Eukaryota</taxon>
        <taxon>Metazoa</taxon>
        <taxon>Chordata</taxon>
        <taxon>Craniata</taxon>
        <taxon>Vertebrata</taxon>
        <taxon>Euteleostomi</taxon>
        <taxon>Actinopterygii</taxon>
        <taxon>Neopterygii</taxon>
        <taxon>Teleostei</taxon>
        <taxon>Neoteleostei</taxon>
        <taxon>Acanthomorphata</taxon>
        <taxon>Gobiaria</taxon>
        <taxon>Gobiiformes</taxon>
        <taxon>Gobioidei</taxon>
        <taxon>Gobiidae</taxon>
        <taxon>Gobionellinae</taxon>
        <taxon>Mugilogobius</taxon>
    </lineage>
</organism>
<dbReference type="AlphaFoldDB" id="A0AAW0P413"/>
<evidence type="ECO:0000313" key="2">
    <source>
        <dbReference type="Proteomes" id="UP001460270"/>
    </source>
</evidence>
<keyword evidence="2" id="KW-1185">Reference proteome</keyword>
<accession>A0AAW0P413</accession>
<evidence type="ECO:0000313" key="1">
    <source>
        <dbReference type="EMBL" id="KAK7913242.1"/>
    </source>
</evidence>
<name>A0AAW0P413_9GOBI</name>
<sequence length="66" mass="7524">MRSAMHACTGSNGLLKTFAFCRCCSSIELLWSRDGRLYADVFRKPMLNRRQQMGTSSIGRKHRGID</sequence>
<gene>
    <name evidence="1" type="ORF">WMY93_013453</name>
</gene>
<proteinExistence type="predicted"/>